<accession>A0A118HUL6</accession>
<organism evidence="1 2">
    <name type="scientific">Burkholderia ubonensis</name>
    <dbReference type="NCBI Taxonomy" id="101571"/>
    <lineage>
        <taxon>Bacteria</taxon>
        <taxon>Pseudomonadati</taxon>
        <taxon>Pseudomonadota</taxon>
        <taxon>Betaproteobacteria</taxon>
        <taxon>Burkholderiales</taxon>
        <taxon>Burkholderiaceae</taxon>
        <taxon>Burkholderia</taxon>
        <taxon>Burkholderia cepacia complex</taxon>
    </lineage>
</organism>
<evidence type="ECO:0000313" key="1">
    <source>
        <dbReference type="EMBL" id="KVG68570.1"/>
    </source>
</evidence>
<reference evidence="1 2" key="1">
    <citation type="submission" date="2015-11" db="EMBL/GenBank/DDBJ databases">
        <title>Expanding the genomic diversity of Burkholderia species for the development of highly accurate diagnostics.</title>
        <authorList>
            <person name="Sahl J."/>
            <person name="Keim P."/>
            <person name="Wagner D."/>
        </authorList>
    </citation>
    <scope>NUCLEOTIDE SEQUENCE [LARGE SCALE GENOMIC DNA]</scope>
    <source>
        <strain evidence="1 2">MSMB2036</strain>
    </source>
</reference>
<sequence>MLRLIEAVAFINNATWESDPLDLKDCLRLQCRFVWVVQVAVGLNEITTGSRADLDRYFRNLNDLELPGRTDLLWEIRTDGEAMAFVLEAVRERTRAGIAVRSCICLVIQRNCVSVGRDAG</sequence>
<gene>
    <name evidence="1" type="ORF">WJ33_03110</name>
</gene>
<evidence type="ECO:0000313" key="2">
    <source>
        <dbReference type="Proteomes" id="UP000064029"/>
    </source>
</evidence>
<dbReference type="AlphaFoldDB" id="A0A118HUL6"/>
<protein>
    <submittedName>
        <fullName evidence="1">Uncharacterized protein</fullName>
    </submittedName>
</protein>
<proteinExistence type="predicted"/>
<name>A0A118HUL6_9BURK</name>
<comment type="caution">
    <text evidence="1">The sequence shown here is derived from an EMBL/GenBank/DDBJ whole genome shotgun (WGS) entry which is preliminary data.</text>
</comment>
<dbReference type="EMBL" id="LOXM01000112">
    <property type="protein sequence ID" value="KVG68570.1"/>
    <property type="molecule type" value="Genomic_DNA"/>
</dbReference>
<dbReference type="Proteomes" id="UP000064029">
    <property type="component" value="Unassembled WGS sequence"/>
</dbReference>